<name>A0A518D9V6_9BACT</name>
<proteinExistence type="predicted"/>
<keyword evidence="2" id="KW-1185">Reference proteome</keyword>
<evidence type="ECO:0000313" key="2">
    <source>
        <dbReference type="Proteomes" id="UP000317429"/>
    </source>
</evidence>
<dbReference type="AlphaFoldDB" id="A0A518D9V6"/>
<sequence length="88" mass="9778">MISDTIEIRLRRASRGRVERPATDPRVLDAAFACWEDAGRRLDSPARPAPADSQPGELAAIVGEQLSQLNRQRLRLESLLAQIEQDDA</sequence>
<dbReference type="Proteomes" id="UP000317429">
    <property type="component" value="Chromosome"/>
</dbReference>
<dbReference type="KEGG" id="pnd:Pla175_16450"/>
<accession>A0A518D9V6</accession>
<evidence type="ECO:0000313" key="1">
    <source>
        <dbReference type="EMBL" id="QDU88271.1"/>
    </source>
</evidence>
<protein>
    <submittedName>
        <fullName evidence="1">Uncharacterized protein</fullName>
    </submittedName>
</protein>
<gene>
    <name evidence="1" type="ORF">Pla175_16450</name>
</gene>
<dbReference type="EMBL" id="CP036291">
    <property type="protein sequence ID" value="QDU88271.1"/>
    <property type="molecule type" value="Genomic_DNA"/>
</dbReference>
<reference evidence="1 2" key="1">
    <citation type="submission" date="2019-02" db="EMBL/GenBank/DDBJ databases">
        <title>Deep-cultivation of Planctomycetes and their phenomic and genomic characterization uncovers novel biology.</title>
        <authorList>
            <person name="Wiegand S."/>
            <person name="Jogler M."/>
            <person name="Boedeker C."/>
            <person name="Pinto D."/>
            <person name="Vollmers J."/>
            <person name="Rivas-Marin E."/>
            <person name="Kohn T."/>
            <person name="Peeters S.H."/>
            <person name="Heuer A."/>
            <person name="Rast P."/>
            <person name="Oberbeckmann S."/>
            <person name="Bunk B."/>
            <person name="Jeske O."/>
            <person name="Meyerdierks A."/>
            <person name="Storesund J.E."/>
            <person name="Kallscheuer N."/>
            <person name="Luecker S."/>
            <person name="Lage O.M."/>
            <person name="Pohl T."/>
            <person name="Merkel B.J."/>
            <person name="Hornburger P."/>
            <person name="Mueller R.-W."/>
            <person name="Bruemmer F."/>
            <person name="Labrenz M."/>
            <person name="Spormann A.M."/>
            <person name="Op den Camp H."/>
            <person name="Overmann J."/>
            <person name="Amann R."/>
            <person name="Jetten M.S.M."/>
            <person name="Mascher T."/>
            <person name="Medema M.H."/>
            <person name="Devos D.P."/>
            <person name="Kaster A.-K."/>
            <person name="Ovreas L."/>
            <person name="Rohde M."/>
            <person name="Galperin M.Y."/>
            <person name="Jogler C."/>
        </authorList>
    </citation>
    <scope>NUCLEOTIDE SEQUENCE [LARGE SCALE GENOMIC DNA]</scope>
    <source>
        <strain evidence="1 2">Pla175</strain>
    </source>
</reference>
<organism evidence="1 2">
    <name type="scientific">Pirellulimonas nuda</name>
    <dbReference type="NCBI Taxonomy" id="2528009"/>
    <lineage>
        <taxon>Bacteria</taxon>
        <taxon>Pseudomonadati</taxon>
        <taxon>Planctomycetota</taxon>
        <taxon>Planctomycetia</taxon>
        <taxon>Pirellulales</taxon>
        <taxon>Lacipirellulaceae</taxon>
        <taxon>Pirellulimonas</taxon>
    </lineage>
</organism>
<dbReference type="RefSeq" id="WP_145283021.1">
    <property type="nucleotide sequence ID" value="NZ_CP036291.1"/>
</dbReference>